<dbReference type="InterPro" id="IPR013740">
    <property type="entry name" value="Redoxin"/>
</dbReference>
<dbReference type="Gene3D" id="3.40.30.10">
    <property type="entry name" value="Glutaredoxin"/>
    <property type="match status" value="1"/>
</dbReference>
<organism evidence="3 4">
    <name type="scientific">Shiella aurantiaca</name>
    <dbReference type="NCBI Taxonomy" id="3058365"/>
    <lineage>
        <taxon>Bacteria</taxon>
        <taxon>Pseudomonadati</taxon>
        <taxon>Bacteroidota</taxon>
        <taxon>Cytophagia</taxon>
        <taxon>Cytophagales</taxon>
        <taxon>Shiellaceae</taxon>
        <taxon>Shiella</taxon>
    </lineage>
</organism>
<reference evidence="3" key="1">
    <citation type="submission" date="2023-06" db="EMBL/GenBank/DDBJ databases">
        <title>Cytophagales bacterium Strain LB-30, isolated from soil.</title>
        <authorList>
            <person name="Liu B."/>
        </authorList>
    </citation>
    <scope>NUCLEOTIDE SEQUENCE</scope>
    <source>
        <strain evidence="3">LB-30</strain>
    </source>
</reference>
<dbReference type="InterPro" id="IPR013766">
    <property type="entry name" value="Thioredoxin_domain"/>
</dbReference>
<dbReference type="Pfam" id="PF08534">
    <property type="entry name" value="Redoxin"/>
    <property type="match status" value="1"/>
</dbReference>
<sequence length="168" mass="19164">MKLPFFLKTLPVIVLLVVGFAMFCQAQNTLDEERFMSLKLTNEKGTQAVADWNTEINAQKVVFFWATWCKPCIMEMEAVHEAVQKGKISADKVHFITYEPINKVQAFLEKRSLQGLQVYTMDAQLIDLGIQSIPFAAVLNEKGEMVQSETGYRSNAHTVSFVKKYVEY</sequence>
<name>A0ABT8F2R1_9BACT</name>
<keyword evidence="4" id="KW-1185">Reference proteome</keyword>
<evidence type="ECO:0000313" key="3">
    <source>
        <dbReference type="EMBL" id="MDN4164740.1"/>
    </source>
</evidence>
<protein>
    <submittedName>
        <fullName evidence="3">TlpA disulfide reductase family protein</fullName>
    </submittedName>
</protein>
<keyword evidence="1" id="KW-0732">Signal</keyword>
<dbReference type="CDD" id="cd02966">
    <property type="entry name" value="TlpA_like_family"/>
    <property type="match status" value="1"/>
</dbReference>
<dbReference type="Proteomes" id="UP001168552">
    <property type="component" value="Unassembled WGS sequence"/>
</dbReference>
<dbReference type="SUPFAM" id="SSF52833">
    <property type="entry name" value="Thioredoxin-like"/>
    <property type="match status" value="1"/>
</dbReference>
<accession>A0ABT8F2R1</accession>
<dbReference type="RefSeq" id="WP_320003267.1">
    <property type="nucleotide sequence ID" value="NZ_JAUHJS010000002.1"/>
</dbReference>
<dbReference type="EMBL" id="JAUHJS010000002">
    <property type="protein sequence ID" value="MDN4164740.1"/>
    <property type="molecule type" value="Genomic_DNA"/>
</dbReference>
<dbReference type="InterPro" id="IPR036249">
    <property type="entry name" value="Thioredoxin-like_sf"/>
</dbReference>
<dbReference type="PANTHER" id="PTHR42852">
    <property type="entry name" value="THIOL:DISULFIDE INTERCHANGE PROTEIN DSBE"/>
    <property type="match status" value="1"/>
</dbReference>
<dbReference type="PROSITE" id="PS51352">
    <property type="entry name" value="THIOREDOXIN_2"/>
    <property type="match status" value="1"/>
</dbReference>
<dbReference type="PANTHER" id="PTHR42852:SF18">
    <property type="entry name" value="CHROMOSOME UNDETERMINED SCAFFOLD_47, WHOLE GENOME SHOTGUN SEQUENCE"/>
    <property type="match status" value="1"/>
</dbReference>
<dbReference type="InterPro" id="IPR050553">
    <property type="entry name" value="Thioredoxin_ResA/DsbE_sf"/>
</dbReference>
<feature type="signal peptide" evidence="1">
    <location>
        <begin position="1"/>
        <end position="26"/>
    </location>
</feature>
<evidence type="ECO:0000256" key="1">
    <source>
        <dbReference type="SAM" id="SignalP"/>
    </source>
</evidence>
<proteinExistence type="predicted"/>
<comment type="caution">
    <text evidence="3">The sequence shown here is derived from an EMBL/GenBank/DDBJ whole genome shotgun (WGS) entry which is preliminary data.</text>
</comment>
<feature type="domain" description="Thioredoxin" evidence="2">
    <location>
        <begin position="29"/>
        <end position="167"/>
    </location>
</feature>
<gene>
    <name evidence="3" type="ORF">QWY31_04460</name>
</gene>
<evidence type="ECO:0000313" key="4">
    <source>
        <dbReference type="Proteomes" id="UP001168552"/>
    </source>
</evidence>
<feature type="chain" id="PRO_5047531967" evidence="1">
    <location>
        <begin position="27"/>
        <end position="168"/>
    </location>
</feature>
<evidence type="ECO:0000259" key="2">
    <source>
        <dbReference type="PROSITE" id="PS51352"/>
    </source>
</evidence>